<dbReference type="Gene3D" id="1.25.40.20">
    <property type="entry name" value="Ankyrin repeat-containing domain"/>
    <property type="match status" value="1"/>
</dbReference>
<dbReference type="Proteomes" id="UP000289323">
    <property type="component" value="Unassembled WGS sequence"/>
</dbReference>
<proteinExistence type="predicted"/>
<reference evidence="1 2" key="1">
    <citation type="submission" date="2018-04" db="EMBL/GenBank/DDBJ databases">
        <authorList>
            <person name="Huttner S."/>
            <person name="Dainat J."/>
        </authorList>
    </citation>
    <scope>NUCLEOTIDE SEQUENCE [LARGE SCALE GENOMIC DNA]</scope>
</reference>
<name>A0A3S4BN04_9PEZI</name>
<evidence type="ECO:0000313" key="2">
    <source>
        <dbReference type="Proteomes" id="UP000289323"/>
    </source>
</evidence>
<sequence>MAWLSPLVQCRVVAANVRSQFSPIFQACKYGDLKRIKLLLESGEASINDRNIIGDGLLWYAVQCHQEPRPTLSSPASTVVQYLLDCGCDPNLESSH</sequence>
<organism evidence="1 2">
    <name type="scientific">Thermothielavioides terrestris</name>
    <dbReference type="NCBI Taxonomy" id="2587410"/>
    <lineage>
        <taxon>Eukaryota</taxon>
        <taxon>Fungi</taxon>
        <taxon>Dikarya</taxon>
        <taxon>Ascomycota</taxon>
        <taxon>Pezizomycotina</taxon>
        <taxon>Sordariomycetes</taxon>
        <taxon>Sordariomycetidae</taxon>
        <taxon>Sordariales</taxon>
        <taxon>Chaetomiaceae</taxon>
        <taxon>Thermothielavioides</taxon>
    </lineage>
</organism>
<accession>A0A3S4BN04</accession>
<dbReference type="EMBL" id="OUUZ01000013">
    <property type="protein sequence ID" value="SPQ24530.1"/>
    <property type="molecule type" value="Genomic_DNA"/>
</dbReference>
<gene>
    <name evidence="1" type="ORF">TT172_LOCUS6949</name>
</gene>
<dbReference type="SUPFAM" id="SSF48403">
    <property type="entry name" value="Ankyrin repeat"/>
    <property type="match status" value="1"/>
</dbReference>
<dbReference type="InterPro" id="IPR002110">
    <property type="entry name" value="Ankyrin_rpt"/>
</dbReference>
<protein>
    <submittedName>
        <fullName evidence="1">6437b7bc-d59f-4616-9459-813b93939ca8</fullName>
    </submittedName>
</protein>
<dbReference type="Pfam" id="PF00023">
    <property type="entry name" value="Ank"/>
    <property type="match status" value="1"/>
</dbReference>
<dbReference type="InterPro" id="IPR036770">
    <property type="entry name" value="Ankyrin_rpt-contain_sf"/>
</dbReference>
<dbReference type="AlphaFoldDB" id="A0A3S4BN04"/>
<evidence type="ECO:0000313" key="1">
    <source>
        <dbReference type="EMBL" id="SPQ24530.1"/>
    </source>
</evidence>